<dbReference type="RefSeq" id="WP_013897448.1">
    <property type="nucleotide sequence ID" value="NC_015676.1"/>
</dbReference>
<dbReference type="Gene3D" id="3.30.450.40">
    <property type="match status" value="1"/>
</dbReference>
<dbReference type="InterPro" id="IPR003594">
    <property type="entry name" value="HATPase_dom"/>
</dbReference>
<dbReference type="Proteomes" id="UP000006622">
    <property type="component" value="Chromosome"/>
</dbReference>
<dbReference type="InterPro" id="IPR000014">
    <property type="entry name" value="PAS"/>
</dbReference>
<dbReference type="SUPFAM" id="SSF55781">
    <property type="entry name" value="GAF domain-like"/>
    <property type="match status" value="1"/>
</dbReference>
<feature type="domain" description="PAS" evidence="2">
    <location>
        <begin position="27"/>
        <end position="67"/>
    </location>
</feature>
<keyword evidence="3" id="KW-0418">Kinase</keyword>
<evidence type="ECO:0000313" key="3">
    <source>
        <dbReference type="EMBL" id="AEH60009.1"/>
    </source>
</evidence>
<dbReference type="SMART" id="SM00091">
    <property type="entry name" value="PAS"/>
    <property type="match status" value="3"/>
</dbReference>
<feature type="domain" description="PAS" evidence="2">
    <location>
        <begin position="251"/>
        <end position="321"/>
    </location>
</feature>
<keyword evidence="4" id="KW-1185">Reference proteome</keyword>
<dbReference type="Pfam" id="PF08447">
    <property type="entry name" value="PAS_3"/>
    <property type="match status" value="1"/>
</dbReference>
<accession>F7XL59</accession>
<dbReference type="InterPro" id="IPR005467">
    <property type="entry name" value="His_kinase_dom"/>
</dbReference>
<keyword evidence="3" id="KW-0808">Transferase</keyword>
<name>F7XL59_METZD</name>
<dbReference type="Gene3D" id="3.30.565.10">
    <property type="entry name" value="Histidine kinase-like ATPase, C-terminal domain"/>
    <property type="match status" value="1"/>
</dbReference>
<dbReference type="PROSITE" id="PS50112">
    <property type="entry name" value="PAS"/>
    <property type="match status" value="3"/>
</dbReference>
<dbReference type="SMART" id="SM00065">
    <property type="entry name" value="GAF"/>
    <property type="match status" value="1"/>
</dbReference>
<dbReference type="Pfam" id="PF08448">
    <property type="entry name" value="PAS_4"/>
    <property type="match status" value="1"/>
</dbReference>
<evidence type="ECO:0000259" key="2">
    <source>
        <dbReference type="PROSITE" id="PS50112"/>
    </source>
</evidence>
<dbReference type="Pfam" id="PF07568">
    <property type="entry name" value="HisKA_2"/>
    <property type="match status" value="1"/>
</dbReference>
<dbReference type="AlphaFoldDB" id="F7XL59"/>
<dbReference type="SMART" id="SM00387">
    <property type="entry name" value="HATPase_c"/>
    <property type="match status" value="1"/>
</dbReference>
<proteinExistence type="predicted"/>
<dbReference type="STRING" id="679901.Mzhil_0129"/>
<dbReference type="GeneID" id="10821725"/>
<feature type="domain" description="Histidine kinase" evidence="1">
    <location>
        <begin position="696"/>
        <end position="890"/>
    </location>
</feature>
<evidence type="ECO:0000313" key="4">
    <source>
        <dbReference type="Proteomes" id="UP000006622"/>
    </source>
</evidence>
<dbReference type="PANTHER" id="PTHR43065:SF23">
    <property type="entry name" value="SENSOR HISTIDINE KINASE PDTAS"/>
    <property type="match status" value="1"/>
</dbReference>
<dbReference type="NCBIfam" id="TIGR00229">
    <property type="entry name" value="sensory_box"/>
    <property type="match status" value="2"/>
</dbReference>
<dbReference type="InterPro" id="IPR013656">
    <property type="entry name" value="PAS_4"/>
</dbReference>
<dbReference type="HOGENOM" id="CLU_324327_0_0_2"/>
<dbReference type="EMBL" id="CP002101">
    <property type="protein sequence ID" value="AEH60009.1"/>
    <property type="molecule type" value="Genomic_DNA"/>
</dbReference>
<evidence type="ECO:0000259" key="1">
    <source>
        <dbReference type="PROSITE" id="PS50109"/>
    </source>
</evidence>
<dbReference type="InterPro" id="IPR011495">
    <property type="entry name" value="Sig_transdc_His_kin_sub2_dim/P"/>
</dbReference>
<dbReference type="InterPro" id="IPR013655">
    <property type="entry name" value="PAS_fold_3"/>
</dbReference>
<dbReference type="InterPro" id="IPR003018">
    <property type="entry name" value="GAF"/>
</dbReference>
<dbReference type="OrthoDB" id="8127at2157"/>
<gene>
    <name evidence="3" type="ordered locus">Mzhil_0129</name>
</gene>
<dbReference type="PANTHER" id="PTHR43065">
    <property type="entry name" value="SENSOR HISTIDINE KINASE"/>
    <property type="match status" value="1"/>
</dbReference>
<dbReference type="Pfam" id="PF13426">
    <property type="entry name" value="PAS_9"/>
    <property type="match status" value="1"/>
</dbReference>
<dbReference type="InterPro" id="IPR035965">
    <property type="entry name" value="PAS-like_dom_sf"/>
</dbReference>
<reference evidence="3" key="1">
    <citation type="submission" date="2010-07" db="EMBL/GenBank/DDBJ databases">
        <title>The complete genome of Methanosalsum zhilinae DSM 4017.</title>
        <authorList>
            <consortium name="US DOE Joint Genome Institute (JGI-PGF)"/>
            <person name="Lucas S."/>
            <person name="Copeland A."/>
            <person name="Lapidus A."/>
            <person name="Glavina del Rio T."/>
            <person name="Dalin E."/>
            <person name="Tice H."/>
            <person name="Bruce D."/>
            <person name="Goodwin L."/>
            <person name="Pitluck S."/>
            <person name="Kyrpides N."/>
            <person name="Mavromatis K."/>
            <person name="Ovchinnikova G."/>
            <person name="Daligault H."/>
            <person name="Detter J.C."/>
            <person name="Han C."/>
            <person name="Tapia R."/>
            <person name="Larimer F."/>
            <person name="Land M."/>
            <person name="Hauser L."/>
            <person name="Markowitz V."/>
            <person name="Cheng J.-F."/>
            <person name="Hugenholtz P."/>
            <person name="Woyke T."/>
            <person name="Wu D."/>
            <person name="Spring S."/>
            <person name="Schueler E."/>
            <person name="Brambilla E."/>
            <person name="Klenk H.-P."/>
            <person name="Eisen J.A."/>
        </authorList>
    </citation>
    <scope>NUCLEOTIDE SEQUENCE</scope>
    <source>
        <strain evidence="3">DSM 4017</strain>
    </source>
</reference>
<dbReference type="SUPFAM" id="SSF55785">
    <property type="entry name" value="PYP-like sensor domain (PAS domain)"/>
    <property type="match status" value="3"/>
</dbReference>
<dbReference type="InterPro" id="IPR036890">
    <property type="entry name" value="HATPase_C_sf"/>
</dbReference>
<protein>
    <submittedName>
        <fullName evidence="3">Signal transduction histidine kinase</fullName>
    </submittedName>
</protein>
<dbReference type="PROSITE" id="PS50109">
    <property type="entry name" value="HIS_KIN"/>
    <property type="match status" value="1"/>
</dbReference>
<sequence length="890" mass="102603">MSIQSYRKIIPTFFSDNMMEAYSYCKIISDESGIPYDYEILEINSKFEEVTGLQSHEIIGKRITEVVPDIRDGERDWVEFLSNVALNGNKKNFDFFCESTDKFYHGTAFSPQKGYFVALFVENSKENSEIEENEMLLHLIDGTIIELNENYICTKTITSNDELLFLPKDQIIGKGIRDIFPTVSENIISAIEKSAIKGEKEYFEYSSFESNEHKWFGVEVRYFQNKDRKKFVLKIRDITKQKLSELEILSSKEELNRYFKVNLDLLCIADTEGNFHHLNEEWSNLFGYSIEELKNKKICDFVHPEDIESTNEVVKKLKKQQKIANFVNRCKCKDGSYKYIEWKSHPYGDFIYAAARDITDKQQIENNRILYSKILSILNEPIDIDESLSKMLSEIKYHIGADAIGIRLRQKDDYPYIFQKGFSNEFLTKENTLKSRNVEDGICRNEDGSICLECTCGLVITGSTDPCNPLFTEYGSACTNNSFPFLEVPENEDPRYNPRNQCIHEGYASVAIIPIKIKNRIIGTLQLNGYSKGLFTSNDINLLEDIAANIGQSLQRKQIESQLKEVHKRLDAFLENTPLIVSEISLDGRYQYVNKFLCDLFDKSKDEIIGNKFEEMMPEETAKQFKQRMSEVSEKSSHLVVEDTISINGIQRTFRTVLFPLHDESMKIKSIGSIGEDITDHKKIKELEQNRLIVHEIHHRVKNNLQVISSLLNMQARLFKDDKKIQNVFSDSQNRIRSMSIAHENLYRSDSVASIEISEYITSLVNHIRQTYNSYDKSIETKLNLDQTYLNMDYIVPLGLILNEIITNSYKHAFVGTNTGIISVSFKELENIYQIIVSDNGIGIKQDLNCNHSNSLGMKIINLLSKQLSAEIELDNSNGTCYTIKINKND</sequence>
<dbReference type="Pfam" id="PF01590">
    <property type="entry name" value="GAF"/>
    <property type="match status" value="1"/>
</dbReference>
<dbReference type="CDD" id="cd00130">
    <property type="entry name" value="PAS"/>
    <property type="match status" value="2"/>
</dbReference>
<dbReference type="Pfam" id="PF02518">
    <property type="entry name" value="HATPase_c"/>
    <property type="match status" value="1"/>
</dbReference>
<dbReference type="SUPFAM" id="SSF55874">
    <property type="entry name" value="ATPase domain of HSP90 chaperone/DNA topoisomerase II/histidine kinase"/>
    <property type="match status" value="1"/>
</dbReference>
<organism evidence="3 4">
    <name type="scientific">Methanosalsum zhilinae (strain DSM 4017 / NBRC 107636 / OCM 62 / WeN5)</name>
    <name type="common">Methanohalophilus zhilinae</name>
    <dbReference type="NCBI Taxonomy" id="679901"/>
    <lineage>
        <taxon>Archaea</taxon>
        <taxon>Methanobacteriati</taxon>
        <taxon>Methanobacteriota</taxon>
        <taxon>Stenosarchaea group</taxon>
        <taxon>Methanomicrobia</taxon>
        <taxon>Methanosarcinales</taxon>
        <taxon>Methanosarcinaceae</taxon>
        <taxon>Methanosalsum</taxon>
    </lineage>
</organism>
<dbReference type="InterPro" id="IPR029016">
    <property type="entry name" value="GAF-like_dom_sf"/>
</dbReference>
<dbReference type="Gene3D" id="3.30.450.20">
    <property type="entry name" value="PAS domain"/>
    <property type="match status" value="4"/>
</dbReference>
<dbReference type="KEGG" id="mzh:Mzhil_0129"/>
<dbReference type="GO" id="GO:0016301">
    <property type="term" value="F:kinase activity"/>
    <property type="evidence" value="ECO:0007669"/>
    <property type="project" value="UniProtKB-KW"/>
</dbReference>
<feature type="domain" description="PAS" evidence="2">
    <location>
        <begin position="566"/>
        <end position="636"/>
    </location>
</feature>